<evidence type="ECO:0000313" key="2">
    <source>
        <dbReference type="Proteomes" id="UP000606008"/>
    </source>
</evidence>
<proteinExistence type="predicted"/>
<accession>A0ABX0QFS5</accession>
<protein>
    <recommendedName>
        <fullName evidence="3">DUF4209 domain-containing protein</fullName>
    </recommendedName>
</protein>
<name>A0ABX0QFS5_9BACT</name>
<sequence>MASDEYLLKSESVLMSELKSTYDINDIIEFYNIKKYIDNDMFLGKWNNNDILSFKQRVLSYGKIIGKFMSNINDSNLFYYFDQLLFEYIEPFFELVENQKIFKHISSGSITKILSNEPFVIHTILHHRLMVSYYSEPLKSFLLTYPESAQILLSKYELQKEYNFQEIYLPNNLSILEKENIVSNYLDSDIINLNYINLILSTRNQINFKISDKTRLKAKRRYKAETNKLFLEQKNDASNTYEVSVVFSEKTQFVKNKQLNNKLIEFSYNLKFIKKNSDLYFLYLNFYILFEFLDNQYRINLVSKESYIGVLERTLGLHSQNAYRRGLYFKSLELSSYSQTVIYYKVLIDELKISLEEVLVYVYTSILSKKYKFASNARLLMPSANNSFLERVRLLAPEFESVLKQFKLYVEEGFIDFELLQISSSPCAIKDIPSLVHNKYIYFNSENIRIKNFTRLLFSDQTLLSYVDPYKEKRYRNLYDLLSNEQVNIDCYKNYLKPQIYYLVENDILVINDDGLMLWKNIERVSILKDLYKNEVASYHHYSFSYQLEVDKMLTEDMIYFESSLFTRPEQSYFNYNLNRSEFTNGLDLRNSYLHGTQANHEDTQKHEHSYFTYLKLLVLVIFKIEDDLAVYLRVNKGTELET</sequence>
<evidence type="ECO:0008006" key="3">
    <source>
        <dbReference type="Google" id="ProtNLM"/>
    </source>
</evidence>
<dbReference type="Proteomes" id="UP000606008">
    <property type="component" value="Unassembled WGS sequence"/>
</dbReference>
<comment type="caution">
    <text evidence="1">The sequence shown here is derived from an EMBL/GenBank/DDBJ whole genome shotgun (WGS) entry which is preliminary data.</text>
</comment>
<keyword evidence="2" id="KW-1185">Reference proteome</keyword>
<dbReference type="RefSeq" id="WP_166690708.1">
    <property type="nucleotide sequence ID" value="NZ_WAEL01000001.1"/>
</dbReference>
<reference evidence="1" key="1">
    <citation type="submission" date="2024-05" db="EMBL/GenBank/DDBJ databases">
        <authorList>
            <person name="Jung D.-H."/>
        </authorList>
    </citation>
    <scope>NUCLEOTIDE SEQUENCE</scope>
    <source>
        <strain evidence="1">JA-25</strain>
    </source>
</reference>
<evidence type="ECO:0000313" key="1">
    <source>
        <dbReference type="EMBL" id="NID08924.1"/>
    </source>
</evidence>
<organism evidence="1 2">
    <name type="scientific">Fibrivirga algicola</name>
    <dbReference type="NCBI Taxonomy" id="2950420"/>
    <lineage>
        <taxon>Bacteria</taxon>
        <taxon>Pseudomonadati</taxon>
        <taxon>Bacteroidota</taxon>
        <taxon>Cytophagia</taxon>
        <taxon>Cytophagales</taxon>
        <taxon>Spirosomataceae</taxon>
        <taxon>Fibrivirga</taxon>
    </lineage>
</organism>
<gene>
    <name evidence="1" type="ORF">F7231_01955</name>
</gene>
<dbReference type="EMBL" id="WAEL01000001">
    <property type="protein sequence ID" value="NID08924.1"/>
    <property type="molecule type" value="Genomic_DNA"/>
</dbReference>